<keyword evidence="2" id="KW-1185">Reference proteome</keyword>
<name>A0A4Y9ZUJ0_9AGAM</name>
<evidence type="ECO:0000313" key="2">
    <source>
        <dbReference type="Proteomes" id="UP000298061"/>
    </source>
</evidence>
<gene>
    <name evidence="1" type="ORF">EWM64_g6853</name>
</gene>
<proteinExistence type="predicted"/>
<evidence type="ECO:0000313" key="1">
    <source>
        <dbReference type="EMBL" id="TFY77158.1"/>
    </source>
</evidence>
<protein>
    <recommendedName>
        <fullName evidence="3">Essential protein Yae1 N-terminal domain-containing protein</fullName>
    </recommendedName>
</protein>
<organism evidence="1 2">
    <name type="scientific">Hericium alpestre</name>
    <dbReference type="NCBI Taxonomy" id="135208"/>
    <lineage>
        <taxon>Eukaryota</taxon>
        <taxon>Fungi</taxon>
        <taxon>Dikarya</taxon>
        <taxon>Basidiomycota</taxon>
        <taxon>Agaricomycotina</taxon>
        <taxon>Agaricomycetes</taxon>
        <taxon>Russulales</taxon>
        <taxon>Hericiaceae</taxon>
        <taxon>Hericium</taxon>
    </lineage>
</organism>
<dbReference type="EMBL" id="SFCI01000988">
    <property type="protein sequence ID" value="TFY77158.1"/>
    <property type="molecule type" value="Genomic_DNA"/>
</dbReference>
<comment type="caution">
    <text evidence="1">The sequence shown here is derived from an EMBL/GenBank/DDBJ whole genome shotgun (WGS) entry which is preliminary data.</text>
</comment>
<reference evidence="1 2" key="1">
    <citation type="submission" date="2019-02" db="EMBL/GenBank/DDBJ databases">
        <title>Genome sequencing of the rare red list fungi Hericium alpestre (H. flagellum).</title>
        <authorList>
            <person name="Buettner E."/>
            <person name="Kellner H."/>
        </authorList>
    </citation>
    <scope>NUCLEOTIDE SEQUENCE [LARGE SCALE GENOMIC DNA]</scope>
    <source>
        <strain evidence="1 2">DSM 108284</strain>
    </source>
</reference>
<sequence length="303" mass="33172">MPNVPASMLNDSKTSAPGFELGRAHAATTLLFEEPDGELLNPAYLKEIVATALHDGHVAGLKEGRNVGFREGLEAGKRTGRVEGHEEGLREGIERGRLERSSSIDTIQPQLLQEIRLDTYDKGYAEGGKDARYDAKGEFETALAREHTRGYLEGPEEEHRSWVDKKIEAQSCLDDLKFWEGYSAAQQIANAQSTPNCINATSQTDPVIPFPSVSIHVDCTTQTISEPIVPPALVNIQPVIEPAISSSTAPLSWADDVASLPISMHPPLCSSPPRDFSVLRSESLKQPFGSLQHKARRSHRHGH</sequence>
<accession>A0A4Y9ZUJ0</accession>
<dbReference type="OrthoDB" id="2985898at2759"/>
<dbReference type="AlphaFoldDB" id="A0A4Y9ZUJ0"/>
<dbReference type="Proteomes" id="UP000298061">
    <property type="component" value="Unassembled WGS sequence"/>
</dbReference>
<evidence type="ECO:0008006" key="3">
    <source>
        <dbReference type="Google" id="ProtNLM"/>
    </source>
</evidence>